<name>A0A4U8UNL8_STECR</name>
<dbReference type="AlphaFoldDB" id="A0A4U8UNL8"/>
<feature type="region of interest" description="Disordered" evidence="1">
    <location>
        <begin position="1"/>
        <end position="54"/>
    </location>
</feature>
<proteinExistence type="predicted"/>
<keyword evidence="3" id="KW-1185">Reference proteome</keyword>
<feature type="compositionally biased region" description="Basic and acidic residues" evidence="1">
    <location>
        <begin position="25"/>
        <end position="54"/>
    </location>
</feature>
<evidence type="ECO:0000313" key="2">
    <source>
        <dbReference type="EMBL" id="TMS34546.1"/>
    </source>
</evidence>
<reference evidence="2 3" key="2">
    <citation type="journal article" date="2019" name="G3 (Bethesda)">
        <title>Hybrid Assembly of the Genome of the Entomopathogenic Nematode Steinernema carpocapsae Identifies the X-Chromosome.</title>
        <authorList>
            <person name="Serra L."/>
            <person name="Macchietto M."/>
            <person name="Macias-Munoz A."/>
            <person name="McGill C.J."/>
            <person name="Rodriguez I.M."/>
            <person name="Rodriguez B."/>
            <person name="Murad R."/>
            <person name="Mortazavi A."/>
        </authorList>
    </citation>
    <scope>NUCLEOTIDE SEQUENCE [LARGE SCALE GENOMIC DNA]</scope>
    <source>
        <strain evidence="2 3">ALL</strain>
    </source>
</reference>
<dbReference type="EMBL" id="AZBU02000001">
    <property type="protein sequence ID" value="TMS34546.1"/>
    <property type="molecule type" value="Genomic_DNA"/>
</dbReference>
<accession>A0A4U8UNL8</accession>
<sequence>MLITIEIPRNAENKRQGPLSNGMKPVERLGRTKTRIEDESGFSDRRPESYPRRPTRKEIIKALIKPRSKASVTQGPSRHRVYSWINSEFMSLICLKMSANRNPPAEYENLQSQGPQPLHLNDPSLPLAVFTVS</sequence>
<gene>
    <name evidence="2" type="ORF">L596_002115</name>
</gene>
<dbReference type="Proteomes" id="UP000298663">
    <property type="component" value="Unassembled WGS sequence"/>
</dbReference>
<evidence type="ECO:0000313" key="3">
    <source>
        <dbReference type="Proteomes" id="UP000298663"/>
    </source>
</evidence>
<evidence type="ECO:0000256" key="1">
    <source>
        <dbReference type="SAM" id="MobiDB-lite"/>
    </source>
</evidence>
<comment type="caution">
    <text evidence="2">The sequence shown here is derived from an EMBL/GenBank/DDBJ whole genome shotgun (WGS) entry which is preliminary data.</text>
</comment>
<organism evidence="2 3">
    <name type="scientific">Steinernema carpocapsae</name>
    <name type="common">Entomopathogenic nematode</name>
    <dbReference type="NCBI Taxonomy" id="34508"/>
    <lineage>
        <taxon>Eukaryota</taxon>
        <taxon>Metazoa</taxon>
        <taxon>Ecdysozoa</taxon>
        <taxon>Nematoda</taxon>
        <taxon>Chromadorea</taxon>
        <taxon>Rhabditida</taxon>
        <taxon>Tylenchina</taxon>
        <taxon>Panagrolaimomorpha</taxon>
        <taxon>Strongyloidoidea</taxon>
        <taxon>Steinernematidae</taxon>
        <taxon>Steinernema</taxon>
    </lineage>
</organism>
<protein>
    <submittedName>
        <fullName evidence="2">Uncharacterized protein</fullName>
    </submittedName>
</protein>
<reference evidence="2 3" key="1">
    <citation type="journal article" date="2015" name="Genome Biol.">
        <title>Comparative genomics of Steinernema reveals deeply conserved gene regulatory networks.</title>
        <authorList>
            <person name="Dillman A.R."/>
            <person name="Macchietto M."/>
            <person name="Porter C.F."/>
            <person name="Rogers A."/>
            <person name="Williams B."/>
            <person name="Antoshechkin I."/>
            <person name="Lee M.M."/>
            <person name="Goodwin Z."/>
            <person name="Lu X."/>
            <person name="Lewis E.E."/>
            <person name="Goodrich-Blair H."/>
            <person name="Stock S.P."/>
            <person name="Adams B.J."/>
            <person name="Sternberg P.W."/>
            <person name="Mortazavi A."/>
        </authorList>
    </citation>
    <scope>NUCLEOTIDE SEQUENCE [LARGE SCALE GENOMIC DNA]</scope>
    <source>
        <strain evidence="2 3">ALL</strain>
    </source>
</reference>